<dbReference type="InterPro" id="IPR032710">
    <property type="entry name" value="NTF2-like_dom_sf"/>
</dbReference>
<evidence type="ECO:0000256" key="1">
    <source>
        <dbReference type="SAM" id="SignalP"/>
    </source>
</evidence>
<dbReference type="Pfam" id="PF07366">
    <property type="entry name" value="SnoaL"/>
    <property type="match status" value="1"/>
</dbReference>
<dbReference type="Proteomes" id="UP001597112">
    <property type="component" value="Unassembled WGS sequence"/>
</dbReference>
<reference evidence="3" key="1">
    <citation type="journal article" date="2019" name="Int. J. Syst. Evol. Microbiol.">
        <title>The Global Catalogue of Microorganisms (GCM) 10K type strain sequencing project: providing services to taxonomists for standard genome sequencing and annotation.</title>
        <authorList>
            <consortium name="The Broad Institute Genomics Platform"/>
            <consortium name="The Broad Institute Genome Sequencing Center for Infectious Disease"/>
            <person name="Wu L."/>
            <person name="Ma J."/>
        </authorList>
    </citation>
    <scope>NUCLEOTIDE SEQUENCE [LARGE SCALE GENOMIC DNA]</scope>
    <source>
        <strain evidence="3">CCUG 58938</strain>
    </source>
</reference>
<feature type="chain" id="PRO_5046597163" evidence="1">
    <location>
        <begin position="27"/>
        <end position="292"/>
    </location>
</feature>
<keyword evidence="1" id="KW-0732">Signal</keyword>
<evidence type="ECO:0000313" key="2">
    <source>
        <dbReference type="EMBL" id="MFD0999163.1"/>
    </source>
</evidence>
<protein>
    <submittedName>
        <fullName evidence="2">Ester cyclase</fullName>
    </submittedName>
</protein>
<accession>A0ABW3K1R9</accession>
<dbReference type="EMBL" id="JBHTKA010000001">
    <property type="protein sequence ID" value="MFD0999163.1"/>
    <property type="molecule type" value="Genomic_DNA"/>
</dbReference>
<gene>
    <name evidence="2" type="ORF">ACFQ21_07585</name>
</gene>
<organism evidence="2 3">
    <name type="scientific">Ohtaekwangia kribbensis</name>
    <dbReference type="NCBI Taxonomy" id="688913"/>
    <lineage>
        <taxon>Bacteria</taxon>
        <taxon>Pseudomonadati</taxon>
        <taxon>Bacteroidota</taxon>
        <taxon>Cytophagia</taxon>
        <taxon>Cytophagales</taxon>
        <taxon>Fulvivirgaceae</taxon>
        <taxon>Ohtaekwangia</taxon>
    </lineage>
</organism>
<proteinExistence type="predicted"/>
<dbReference type="InterPro" id="IPR009959">
    <property type="entry name" value="Cyclase_SnoaL-like"/>
</dbReference>
<evidence type="ECO:0000313" key="3">
    <source>
        <dbReference type="Proteomes" id="UP001597112"/>
    </source>
</evidence>
<keyword evidence="3" id="KW-1185">Reference proteome</keyword>
<dbReference type="RefSeq" id="WP_377577122.1">
    <property type="nucleotide sequence ID" value="NZ_JBHTKA010000001.1"/>
</dbReference>
<dbReference type="PANTHER" id="PTHR38436:SF1">
    <property type="entry name" value="ESTER CYCLASE"/>
    <property type="match status" value="1"/>
</dbReference>
<dbReference type="SUPFAM" id="SSF54909">
    <property type="entry name" value="Dimeric alpha+beta barrel"/>
    <property type="match status" value="1"/>
</dbReference>
<sequence length="292" mass="32634">MNANNNPKAGLCLMAALLLTTVLSVAQGKINHNPKTKTNNAMSSIQHNKEVVRKIYEESLNKRNIALLHDFIADTYTGIDGANGADSFNGPVTAVIKAFPDAQWHIEELIGEGDRVVVRWRIEGTHKGPFQNIPPTGNKVSVKGMGIYELEDGKVTATQIQTDRFTFLQQLDVLPADIAVLQRRQSKDRVSFIDKFLIPAPARQEFYERMNINRSFIKTLPGFIEDAAYEYTDDQGNLICVTVALWENREALAKAKDAVQAEYRKQGFDAAEMLRRLNITADRGIYTPVANP</sequence>
<dbReference type="SUPFAM" id="SSF54427">
    <property type="entry name" value="NTF2-like"/>
    <property type="match status" value="1"/>
</dbReference>
<name>A0ABW3K1R9_9BACT</name>
<dbReference type="Gene3D" id="3.10.450.50">
    <property type="match status" value="1"/>
</dbReference>
<dbReference type="Gene3D" id="3.30.70.100">
    <property type="match status" value="1"/>
</dbReference>
<comment type="caution">
    <text evidence="2">The sequence shown here is derived from an EMBL/GenBank/DDBJ whole genome shotgun (WGS) entry which is preliminary data.</text>
</comment>
<dbReference type="InterPro" id="IPR011008">
    <property type="entry name" value="Dimeric_a/b-barrel"/>
</dbReference>
<feature type="signal peptide" evidence="1">
    <location>
        <begin position="1"/>
        <end position="26"/>
    </location>
</feature>
<dbReference type="PANTHER" id="PTHR38436">
    <property type="entry name" value="POLYKETIDE CYCLASE SNOAL-LIKE DOMAIN"/>
    <property type="match status" value="1"/>
</dbReference>